<evidence type="ECO:0000256" key="1">
    <source>
        <dbReference type="ARBA" id="ARBA00004141"/>
    </source>
</evidence>
<dbReference type="InterPro" id="IPR051598">
    <property type="entry name" value="TSUP/Inactive_protease-like"/>
</dbReference>
<dbReference type="PANTHER" id="PTHR43701">
    <property type="entry name" value="MEMBRANE TRANSPORTER PROTEIN MJ0441-RELATED"/>
    <property type="match status" value="1"/>
</dbReference>
<keyword evidence="2 5" id="KW-0812">Transmembrane</keyword>
<evidence type="ECO:0000256" key="2">
    <source>
        <dbReference type="ARBA" id="ARBA00022692"/>
    </source>
</evidence>
<dbReference type="PANTHER" id="PTHR43701:SF2">
    <property type="entry name" value="MEMBRANE TRANSPORTER PROTEIN YJNA-RELATED"/>
    <property type="match status" value="1"/>
</dbReference>
<feature type="transmembrane region" description="Helical" evidence="5">
    <location>
        <begin position="30"/>
        <end position="50"/>
    </location>
</feature>
<evidence type="ECO:0008006" key="7">
    <source>
        <dbReference type="Google" id="ProtNLM"/>
    </source>
</evidence>
<feature type="transmembrane region" description="Helical" evidence="5">
    <location>
        <begin position="7"/>
        <end position="24"/>
    </location>
</feature>
<organism evidence="6">
    <name type="scientific">marine metagenome</name>
    <dbReference type="NCBI Taxonomy" id="408172"/>
    <lineage>
        <taxon>unclassified sequences</taxon>
        <taxon>metagenomes</taxon>
        <taxon>ecological metagenomes</taxon>
    </lineage>
</organism>
<dbReference type="InterPro" id="IPR002781">
    <property type="entry name" value="TM_pro_TauE-like"/>
</dbReference>
<evidence type="ECO:0000256" key="3">
    <source>
        <dbReference type="ARBA" id="ARBA00022989"/>
    </source>
</evidence>
<gene>
    <name evidence="6" type="ORF">METZ01_LOCUS189874</name>
</gene>
<keyword evidence="4 5" id="KW-0472">Membrane</keyword>
<name>A0A382DEX8_9ZZZZ</name>
<evidence type="ECO:0000256" key="4">
    <source>
        <dbReference type="ARBA" id="ARBA00023136"/>
    </source>
</evidence>
<evidence type="ECO:0000313" key="6">
    <source>
        <dbReference type="EMBL" id="SVB37020.1"/>
    </source>
</evidence>
<feature type="non-terminal residue" evidence="6">
    <location>
        <position position="1"/>
    </location>
</feature>
<feature type="transmembrane region" description="Helical" evidence="5">
    <location>
        <begin position="71"/>
        <end position="90"/>
    </location>
</feature>
<protein>
    <recommendedName>
        <fullName evidence="7">Membrane transporter protein</fullName>
    </recommendedName>
</protein>
<dbReference type="GO" id="GO:0016020">
    <property type="term" value="C:membrane"/>
    <property type="evidence" value="ECO:0007669"/>
    <property type="project" value="UniProtKB-SubCell"/>
</dbReference>
<accession>A0A382DEX8</accession>
<keyword evidence="3 5" id="KW-1133">Transmembrane helix</keyword>
<sequence>VDFLFTIAGFLVGFVIGMTGVGGGSLMTPILVLGFSIPPAIAVGTDLLYAAITKSVGVFAHHKHGNIKWKVVALLSMGSIPASFCSIFAIKQLNNAGINYDGLILSTLSFAMILTAIFLIFRNQWHKLSKNEHFAFVQILHKKFTKPFTIFAGILIGTLVTFSSVGAGVI</sequence>
<feature type="transmembrane region" description="Helical" evidence="5">
    <location>
        <begin position="148"/>
        <end position="169"/>
    </location>
</feature>
<comment type="subcellular location">
    <subcellularLocation>
        <location evidence="1">Membrane</location>
        <topology evidence="1">Multi-pass membrane protein</topology>
    </subcellularLocation>
</comment>
<dbReference type="EMBL" id="UINC01039076">
    <property type="protein sequence ID" value="SVB37020.1"/>
    <property type="molecule type" value="Genomic_DNA"/>
</dbReference>
<dbReference type="AlphaFoldDB" id="A0A382DEX8"/>
<proteinExistence type="predicted"/>
<reference evidence="6" key="1">
    <citation type="submission" date="2018-05" db="EMBL/GenBank/DDBJ databases">
        <authorList>
            <person name="Lanie J.A."/>
            <person name="Ng W.-L."/>
            <person name="Kazmierczak K.M."/>
            <person name="Andrzejewski T.M."/>
            <person name="Davidsen T.M."/>
            <person name="Wayne K.J."/>
            <person name="Tettelin H."/>
            <person name="Glass J.I."/>
            <person name="Rusch D."/>
            <person name="Podicherti R."/>
            <person name="Tsui H.-C.T."/>
            <person name="Winkler M.E."/>
        </authorList>
    </citation>
    <scope>NUCLEOTIDE SEQUENCE</scope>
</reference>
<evidence type="ECO:0000256" key="5">
    <source>
        <dbReference type="SAM" id="Phobius"/>
    </source>
</evidence>
<feature type="non-terminal residue" evidence="6">
    <location>
        <position position="170"/>
    </location>
</feature>
<feature type="transmembrane region" description="Helical" evidence="5">
    <location>
        <begin position="102"/>
        <end position="121"/>
    </location>
</feature>
<dbReference type="Pfam" id="PF01925">
    <property type="entry name" value="TauE"/>
    <property type="match status" value="1"/>
</dbReference>